<protein>
    <submittedName>
        <fullName evidence="16">Receptor serine/threonine kinase, putative</fullName>
    </submittedName>
</protein>
<dbReference type="InterPro" id="IPR008271">
    <property type="entry name" value="Ser/Thr_kinase_AS"/>
</dbReference>
<sequence length="561" mass="63826">MAAVSLLVLIVLSQFVLLHFAGAEEENSYHHRRDCPTFPCGKLGEIGFPYTPRDRPECGLFVVGGCEGNIQKVQLKQGERWYQVDSISQAGTVTIYDEVLAKQLETKDCESLKNLSLSFPNLPYVTFQILSNLTLCKCNSPLNTSKMQEFSYAKCKNSTIYYSQPQGMPKPPGEDQYDRLSSLCNCPIIELPFTHLPPDKKHNSHLFRMLTAKVSVGVTVSRHNNLGLKLGLALASGIGVWIILAICFICFRIKCSSRDRMFFVRKKQDHQKIEALLKEYGSFAPKRYTYSDIKKMTNSFRKKLGQGGYGGVYKGELLDGRLVAVKRALIYEFVPNGSLEKFIYQNNPLEEDRQLEWETLYQIALGIARGLEYLHRGCNTRILHFDIKPHNILLDNNFCPKISDFGLAKLCPRNESIISMTGARGTAGYIAPEVFCRAFGGVSHKSDVYSFGMMVLEMVGGRRNINVEADRTSDIYFPRWIFQRLESEEELKLWGITREDDKQQATKMILVSLWCIQTDPSNRPQMSRVLEMLEGSLESLSIPPKPFLHRIHVMDPCFQFK</sequence>
<evidence type="ECO:0000256" key="10">
    <source>
        <dbReference type="ARBA" id="ARBA00023136"/>
    </source>
</evidence>
<keyword evidence="9 13" id="KW-1133">Transmembrane helix</keyword>
<keyword evidence="7 16" id="KW-0418">Kinase</keyword>
<keyword evidence="10 13" id="KW-0472">Membrane</keyword>
<evidence type="ECO:0000256" key="6">
    <source>
        <dbReference type="ARBA" id="ARBA00022741"/>
    </source>
</evidence>
<name>A0A061E631_THECC</name>
<dbReference type="Proteomes" id="UP000026915">
    <property type="component" value="Chromosome 2"/>
</dbReference>
<dbReference type="InterPro" id="IPR000719">
    <property type="entry name" value="Prot_kinase_dom"/>
</dbReference>
<dbReference type="PANTHER" id="PTHR27009">
    <property type="entry name" value="RUST RESISTANCE KINASE LR10-RELATED"/>
    <property type="match status" value="1"/>
</dbReference>
<feature type="binding site" evidence="12">
    <location>
        <position position="326"/>
    </location>
    <ligand>
        <name>ATP</name>
        <dbReference type="ChEBI" id="CHEBI:30616"/>
    </ligand>
</feature>
<dbReference type="InterPro" id="IPR045874">
    <property type="entry name" value="LRK10/LRL21-25-like"/>
</dbReference>
<feature type="chain" id="PRO_5001596651" evidence="14">
    <location>
        <begin position="24"/>
        <end position="561"/>
    </location>
</feature>
<evidence type="ECO:0000256" key="13">
    <source>
        <dbReference type="SAM" id="Phobius"/>
    </source>
</evidence>
<dbReference type="Pfam" id="PF00069">
    <property type="entry name" value="Pkinase"/>
    <property type="match status" value="1"/>
</dbReference>
<keyword evidence="6 12" id="KW-0547">Nucleotide-binding</keyword>
<keyword evidence="5 14" id="KW-0732">Signal</keyword>
<evidence type="ECO:0000313" key="16">
    <source>
        <dbReference type="EMBL" id="EOY00088.1"/>
    </source>
</evidence>
<dbReference type="SMART" id="SM00220">
    <property type="entry name" value="S_TKc"/>
    <property type="match status" value="1"/>
</dbReference>
<proteinExistence type="predicted"/>
<dbReference type="GO" id="GO:0004674">
    <property type="term" value="F:protein serine/threonine kinase activity"/>
    <property type="evidence" value="ECO:0007669"/>
    <property type="project" value="UniProtKB-KW"/>
</dbReference>
<keyword evidence="2" id="KW-0723">Serine/threonine-protein kinase</keyword>
<dbReference type="FunFam" id="1.10.510.10:FF:000590">
    <property type="entry name" value="PR5-like receptor kinase"/>
    <property type="match status" value="1"/>
</dbReference>
<dbReference type="InParanoid" id="A0A061E631"/>
<evidence type="ECO:0000259" key="15">
    <source>
        <dbReference type="PROSITE" id="PS50011"/>
    </source>
</evidence>
<evidence type="ECO:0000256" key="11">
    <source>
        <dbReference type="ARBA" id="ARBA00023180"/>
    </source>
</evidence>
<evidence type="ECO:0000256" key="2">
    <source>
        <dbReference type="ARBA" id="ARBA00022527"/>
    </source>
</evidence>
<dbReference type="InterPro" id="IPR011009">
    <property type="entry name" value="Kinase-like_dom_sf"/>
</dbReference>
<feature type="transmembrane region" description="Helical" evidence="13">
    <location>
        <begin position="230"/>
        <end position="251"/>
    </location>
</feature>
<evidence type="ECO:0000256" key="8">
    <source>
        <dbReference type="ARBA" id="ARBA00022840"/>
    </source>
</evidence>
<dbReference type="AlphaFoldDB" id="A0A061E631"/>
<accession>A0A061E631</accession>
<comment type="subcellular location">
    <subcellularLocation>
        <location evidence="1">Membrane</location>
        <topology evidence="1">Single-pass type I membrane protein</topology>
    </subcellularLocation>
</comment>
<dbReference type="PROSITE" id="PS00108">
    <property type="entry name" value="PROTEIN_KINASE_ST"/>
    <property type="match status" value="1"/>
</dbReference>
<keyword evidence="11" id="KW-0325">Glycoprotein</keyword>
<dbReference type="OMA" id="NTPYSNC"/>
<dbReference type="PROSITE" id="PS50011">
    <property type="entry name" value="PROTEIN_KINASE_DOM"/>
    <property type="match status" value="1"/>
</dbReference>
<evidence type="ECO:0000256" key="4">
    <source>
        <dbReference type="ARBA" id="ARBA00022692"/>
    </source>
</evidence>
<dbReference type="eggNOG" id="KOG1187">
    <property type="taxonomic scope" value="Eukaryota"/>
</dbReference>
<evidence type="ECO:0000256" key="14">
    <source>
        <dbReference type="SAM" id="SignalP"/>
    </source>
</evidence>
<feature type="domain" description="Protein kinase" evidence="15">
    <location>
        <begin position="228"/>
        <end position="548"/>
    </location>
</feature>
<organism evidence="16 17">
    <name type="scientific">Theobroma cacao</name>
    <name type="common">Cacao</name>
    <name type="synonym">Cocoa</name>
    <dbReference type="NCBI Taxonomy" id="3641"/>
    <lineage>
        <taxon>Eukaryota</taxon>
        <taxon>Viridiplantae</taxon>
        <taxon>Streptophyta</taxon>
        <taxon>Embryophyta</taxon>
        <taxon>Tracheophyta</taxon>
        <taxon>Spermatophyta</taxon>
        <taxon>Magnoliopsida</taxon>
        <taxon>eudicotyledons</taxon>
        <taxon>Gunneridae</taxon>
        <taxon>Pentapetalae</taxon>
        <taxon>rosids</taxon>
        <taxon>malvids</taxon>
        <taxon>Malvales</taxon>
        <taxon>Malvaceae</taxon>
        <taxon>Byttnerioideae</taxon>
        <taxon>Theobroma</taxon>
    </lineage>
</organism>
<dbReference type="GO" id="GO:0016020">
    <property type="term" value="C:membrane"/>
    <property type="evidence" value="ECO:0007669"/>
    <property type="project" value="UniProtKB-SubCell"/>
</dbReference>
<evidence type="ECO:0000256" key="3">
    <source>
        <dbReference type="ARBA" id="ARBA00022679"/>
    </source>
</evidence>
<reference evidence="16 17" key="1">
    <citation type="journal article" date="2013" name="Genome Biol.">
        <title>The genome sequence of the most widely cultivated cacao type and its use to identify candidate genes regulating pod color.</title>
        <authorList>
            <person name="Motamayor J.C."/>
            <person name="Mockaitis K."/>
            <person name="Schmutz J."/>
            <person name="Haiminen N."/>
            <person name="Iii D.L."/>
            <person name="Cornejo O."/>
            <person name="Findley S.D."/>
            <person name="Zheng P."/>
            <person name="Utro F."/>
            <person name="Royaert S."/>
            <person name="Saski C."/>
            <person name="Jenkins J."/>
            <person name="Podicheti R."/>
            <person name="Zhao M."/>
            <person name="Scheffler B.E."/>
            <person name="Stack J.C."/>
            <person name="Feltus F.A."/>
            <person name="Mustiga G.M."/>
            <person name="Amores F."/>
            <person name="Phillips W."/>
            <person name="Marelli J.P."/>
            <person name="May G.D."/>
            <person name="Shapiro H."/>
            <person name="Ma J."/>
            <person name="Bustamante C.D."/>
            <person name="Schnell R.J."/>
            <person name="Main D."/>
            <person name="Gilbert D."/>
            <person name="Parida L."/>
            <person name="Kuhn D.N."/>
        </authorList>
    </citation>
    <scope>NUCLEOTIDE SEQUENCE [LARGE SCALE GENOMIC DNA]</scope>
    <source>
        <strain evidence="17">cv. Matina 1-6</strain>
    </source>
</reference>
<evidence type="ECO:0000313" key="17">
    <source>
        <dbReference type="Proteomes" id="UP000026915"/>
    </source>
</evidence>
<dbReference type="GO" id="GO:0005524">
    <property type="term" value="F:ATP binding"/>
    <property type="evidence" value="ECO:0007669"/>
    <property type="project" value="UniProtKB-UniRule"/>
</dbReference>
<dbReference type="PROSITE" id="PS00107">
    <property type="entry name" value="PROTEIN_KINASE_ATP"/>
    <property type="match status" value="1"/>
</dbReference>
<feature type="signal peptide" evidence="14">
    <location>
        <begin position="1"/>
        <end position="23"/>
    </location>
</feature>
<evidence type="ECO:0000256" key="1">
    <source>
        <dbReference type="ARBA" id="ARBA00004479"/>
    </source>
</evidence>
<evidence type="ECO:0000256" key="7">
    <source>
        <dbReference type="ARBA" id="ARBA00022777"/>
    </source>
</evidence>
<gene>
    <name evidence="16" type="ORF">TCM_009574</name>
</gene>
<keyword evidence="16" id="KW-0675">Receptor</keyword>
<keyword evidence="4 13" id="KW-0812">Transmembrane</keyword>
<keyword evidence="8 12" id="KW-0067">ATP-binding</keyword>
<dbReference type="Gene3D" id="1.10.510.10">
    <property type="entry name" value="Transferase(Phosphotransferase) domain 1"/>
    <property type="match status" value="1"/>
</dbReference>
<evidence type="ECO:0000256" key="9">
    <source>
        <dbReference type="ARBA" id="ARBA00022989"/>
    </source>
</evidence>
<dbReference type="Gene3D" id="3.30.200.20">
    <property type="entry name" value="Phosphorylase Kinase, domain 1"/>
    <property type="match status" value="1"/>
</dbReference>
<keyword evidence="3" id="KW-0808">Transferase</keyword>
<evidence type="ECO:0000256" key="12">
    <source>
        <dbReference type="PROSITE-ProRule" id="PRU10141"/>
    </source>
</evidence>
<dbReference type="Gramene" id="EOY00088">
    <property type="protein sequence ID" value="EOY00088"/>
    <property type="gene ID" value="TCM_009574"/>
</dbReference>
<dbReference type="SUPFAM" id="SSF56112">
    <property type="entry name" value="Protein kinase-like (PK-like)"/>
    <property type="match status" value="1"/>
</dbReference>
<dbReference type="HOGENOM" id="CLU_000288_115_3_1"/>
<evidence type="ECO:0000256" key="5">
    <source>
        <dbReference type="ARBA" id="ARBA00022729"/>
    </source>
</evidence>
<keyword evidence="17" id="KW-1185">Reference proteome</keyword>
<dbReference type="InterPro" id="IPR017441">
    <property type="entry name" value="Protein_kinase_ATP_BS"/>
</dbReference>
<dbReference type="EMBL" id="CM001880">
    <property type="protein sequence ID" value="EOY00088.1"/>
    <property type="molecule type" value="Genomic_DNA"/>
</dbReference>